<dbReference type="Pfam" id="PF13649">
    <property type="entry name" value="Methyltransf_25"/>
    <property type="match status" value="1"/>
</dbReference>
<protein>
    <submittedName>
        <fullName evidence="2">Methyltransferase</fullName>
    </submittedName>
</protein>
<dbReference type="PANTHER" id="PTHR43464">
    <property type="entry name" value="METHYLTRANSFERASE"/>
    <property type="match status" value="1"/>
</dbReference>
<dbReference type="GeneID" id="70185352"/>
<reference evidence="2" key="1">
    <citation type="journal article" date="2021" name="Nat. Commun.">
        <title>Genetic determinants of endophytism in the Arabidopsis root mycobiome.</title>
        <authorList>
            <person name="Mesny F."/>
            <person name="Miyauchi S."/>
            <person name="Thiergart T."/>
            <person name="Pickel B."/>
            <person name="Atanasova L."/>
            <person name="Karlsson M."/>
            <person name="Huettel B."/>
            <person name="Barry K.W."/>
            <person name="Haridas S."/>
            <person name="Chen C."/>
            <person name="Bauer D."/>
            <person name="Andreopoulos W."/>
            <person name="Pangilinan J."/>
            <person name="LaButti K."/>
            <person name="Riley R."/>
            <person name="Lipzen A."/>
            <person name="Clum A."/>
            <person name="Drula E."/>
            <person name="Henrissat B."/>
            <person name="Kohler A."/>
            <person name="Grigoriev I.V."/>
            <person name="Martin F.M."/>
            <person name="Hacquard S."/>
        </authorList>
    </citation>
    <scope>NUCLEOTIDE SEQUENCE</scope>
    <source>
        <strain evidence="2">MPI-CAGE-CH-0230</strain>
    </source>
</reference>
<evidence type="ECO:0000313" key="2">
    <source>
        <dbReference type="EMBL" id="KAH7014442.1"/>
    </source>
</evidence>
<dbReference type="SUPFAM" id="SSF53335">
    <property type="entry name" value="S-adenosyl-L-methionine-dependent methyltransferases"/>
    <property type="match status" value="1"/>
</dbReference>
<dbReference type="PANTHER" id="PTHR43464:SF89">
    <property type="entry name" value="METHYLTRANSFERASE"/>
    <property type="match status" value="1"/>
</dbReference>
<organism evidence="2 3">
    <name type="scientific">Microdochium trichocladiopsis</name>
    <dbReference type="NCBI Taxonomy" id="1682393"/>
    <lineage>
        <taxon>Eukaryota</taxon>
        <taxon>Fungi</taxon>
        <taxon>Dikarya</taxon>
        <taxon>Ascomycota</taxon>
        <taxon>Pezizomycotina</taxon>
        <taxon>Sordariomycetes</taxon>
        <taxon>Xylariomycetidae</taxon>
        <taxon>Xylariales</taxon>
        <taxon>Microdochiaceae</taxon>
        <taxon>Microdochium</taxon>
    </lineage>
</organism>
<dbReference type="AlphaFoldDB" id="A0A9P8XVA3"/>
<dbReference type="Proteomes" id="UP000756346">
    <property type="component" value="Unassembled WGS sequence"/>
</dbReference>
<dbReference type="RefSeq" id="XP_046005409.1">
    <property type="nucleotide sequence ID" value="XM_046155806.1"/>
</dbReference>
<proteinExistence type="predicted"/>
<keyword evidence="2" id="KW-0808">Transferase</keyword>
<feature type="domain" description="Methyltransferase" evidence="1">
    <location>
        <begin position="75"/>
        <end position="172"/>
    </location>
</feature>
<keyword evidence="3" id="KW-1185">Reference proteome</keyword>
<evidence type="ECO:0000313" key="3">
    <source>
        <dbReference type="Proteomes" id="UP000756346"/>
    </source>
</evidence>
<dbReference type="GO" id="GO:0010420">
    <property type="term" value="F:polyprenyldihydroxybenzoate methyltransferase activity"/>
    <property type="evidence" value="ECO:0007669"/>
    <property type="project" value="TreeGrafter"/>
</dbReference>
<dbReference type="GO" id="GO:0032259">
    <property type="term" value="P:methylation"/>
    <property type="evidence" value="ECO:0007669"/>
    <property type="project" value="UniProtKB-KW"/>
</dbReference>
<dbReference type="CDD" id="cd02440">
    <property type="entry name" value="AdoMet_MTases"/>
    <property type="match status" value="1"/>
</dbReference>
<gene>
    <name evidence="2" type="ORF">B0I36DRAFT_338735</name>
</gene>
<keyword evidence="2" id="KW-0489">Methyltransferase</keyword>
<dbReference type="OrthoDB" id="10004862at2759"/>
<comment type="caution">
    <text evidence="2">The sequence shown here is derived from an EMBL/GenBank/DDBJ whole genome shotgun (WGS) entry which is preliminary data.</text>
</comment>
<sequence length="247" mass="26595">MASNANSTTDAPAAVPEHLKDRVKASYDAIATEYNDWTKDHWHIKTQYLDKLLGHLESAPPAKGDSTPAQPRRYLELGCGAGVPILDTLLARDPATTVVANDLSTAQIDLARSHLAKHGAGRVEYAPGDMLALDFPANSFDAVIALYSICHLPPAEQVDMFRKLGGWVKPGGGVLVNVTNEVNKGLTLDTWLADDKGWMYWSGLGPEETLKVVREQAGLDVVETAVDGGVDDTFFWIIARKGGGVST</sequence>
<accession>A0A9P8XVA3</accession>
<dbReference type="InterPro" id="IPR041698">
    <property type="entry name" value="Methyltransf_25"/>
</dbReference>
<name>A0A9P8XVA3_9PEZI</name>
<evidence type="ECO:0000259" key="1">
    <source>
        <dbReference type="Pfam" id="PF13649"/>
    </source>
</evidence>
<dbReference type="InterPro" id="IPR029063">
    <property type="entry name" value="SAM-dependent_MTases_sf"/>
</dbReference>
<dbReference type="Gene3D" id="3.40.50.150">
    <property type="entry name" value="Vaccinia Virus protein VP39"/>
    <property type="match status" value="1"/>
</dbReference>
<dbReference type="EMBL" id="JAGTJQ010000013">
    <property type="protein sequence ID" value="KAH7014442.1"/>
    <property type="molecule type" value="Genomic_DNA"/>
</dbReference>